<organism evidence="1 2">
    <name type="scientific">Diploscapter pachys</name>
    <dbReference type="NCBI Taxonomy" id="2018661"/>
    <lineage>
        <taxon>Eukaryota</taxon>
        <taxon>Metazoa</taxon>
        <taxon>Ecdysozoa</taxon>
        <taxon>Nematoda</taxon>
        <taxon>Chromadorea</taxon>
        <taxon>Rhabditida</taxon>
        <taxon>Rhabditina</taxon>
        <taxon>Rhabditomorpha</taxon>
        <taxon>Rhabditoidea</taxon>
        <taxon>Rhabditidae</taxon>
        <taxon>Diploscapter</taxon>
    </lineage>
</organism>
<proteinExistence type="predicted"/>
<protein>
    <submittedName>
        <fullName evidence="1">Uncharacterized protein</fullName>
    </submittedName>
</protein>
<evidence type="ECO:0000313" key="2">
    <source>
        <dbReference type="Proteomes" id="UP000218231"/>
    </source>
</evidence>
<sequence>MPRTSTVRERVLAIEKGQASENTIIRARYLPDVKGVNRPNLDQPSGSSDDTKISNLPYLIRPGTIHYIGDQQSLQNSVEKIRKTPRVHLPQLEQSVTVGATSASSCNGGFGITKKMRKAMEIVDQIDRQTSRSDETLMSSDSSDPHLSGIGVAIKLQKMPKRTFAQLGVRQNGAILNQPLSTLSVGLPNRSISDQHLEAKSEGQQLSVREIIPRSQSSKDTRVILPRSTKSVEAADLQGRATQTDSVPLVIIPRRKSDMPIKMDDIEEREALFGVIEDALGETFDRYSRVRMNQIIANSARKQVIIFRPPGRT</sequence>
<reference evidence="1 2" key="1">
    <citation type="journal article" date="2017" name="Curr. Biol.">
        <title>Genome architecture and evolution of a unichromosomal asexual nematode.</title>
        <authorList>
            <person name="Fradin H."/>
            <person name="Zegar C."/>
            <person name="Gutwein M."/>
            <person name="Lucas J."/>
            <person name="Kovtun M."/>
            <person name="Corcoran D."/>
            <person name="Baugh L.R."/>
            <person name="Kiontke K."/>
            <person name="Gunsalus K."/>
            <person name="Fitch D.H."/>
            <person name="Piano F."/>
        </authorList>
    </citation>
    <scope>NUCLEOTIDE SEQUENCE [LARGE SCALE GENOMIC DNA]</scope>
    <source>
        <strain evidence="1">PF1309</strain>
    </source>
</reference>
<keyword evidence="2" id="KW-1185">Reference proteome</keyword>
<evidence type="ECO:0000313" key="1">
    <source>
        <dbReference type="EMBL" id="PAV58170.1"/>
    </source>
</evidence>
<comment type="caution">
    <text evidence="1">The sequence shown here is derived from an EMBL/GenBank/DDBJ whole genome shotgun (WGS) entry which is preliminary data.</text>
</comment>
<name>A0A2A2J8Q7_9BILA</name>
<dbReference type="OrthoDB" id="5855868at2759"/>
<accession>A0A2A2J8Q7</accession>
<dbReference type="EMBL" id="LIAE01010598">
    <property type="protein sequence ID" value="PAV58170.1"/>
    <property type="molecule type" value="Genomic_DNA"/>
</dbReference>
<dbReference type="Proteomes" id="UP000218231">
    <property type="component" value="Unassembled WGS sequence"/>
</dbReference>
<gene>
    <name evidence="1" type="ORF">WR25_11785</name>
</gene>
<dbReference type="AlphaFoldDB" id="A0A2A2J8Q7"/>